<accession>A0A3B0XXV0</accession>
<evidence type="ECO:0008006" key="2">
    <source>
        <dbReference type="Google" id="ProtNLM"/>
    </source>
</evidence>
<dbReference type="AlphaFoldDB" id="A0A3B0XXV0"/>
<dbReference type="EMBL" id="UOFL01000041">
    <property type="protein sequence ID" value="VAW73205.1"/>
    <property type="molecule type" value="Genomic_DNA"/>
</dbReference>
<sequence length="78" mass="8056">MSGISALQNSVLGIQRGLQGAKKNAAEIASAAQFNANSPKDLAQSMVELKMNSLQVKASAKALQITSDTIGSIINIKA</sequence>
<organism evidence="1">
    <name type="scientific">hydrothermal vent metagenome</name>
    <dbReference type="NCBI Taxonomy" id="652676"/>
    <lineage>
        <taxon>unclassified sequences</taxon>
        <taxon>metagenomes</taxon>
        <taxon>ecological metagenomes</taxon>
    </lineage>
</organism>
<reference evidence="1" key="1">
    <citation type="submission" date="2018-06" db="EMBL/GenBank/DDBJ databases">
        <authorList>
            <person name="Zhirakovskaya E."/>
        </authorList>
    </citation>
    <scope>NUCLEOTIDE SEQUENCE</scope>
</reference>
<gene>
    <name evidence="1" type="ORF">MNBD_GAMMA12-559</name>
</gene>
<protein>
    <recommendedName>
        <fullName evidence="2">Flagellar biosynthesis protein FlgE</fullName>
    </recommendedName>
</protein>
<evidence type="ECO:0000313" key="1">
    <source>
        <dbReference type="EMBL" id="VAW73205.1"/>
    </source>
</evidence>
<proteinExistence type="predicted"/>
<name>A0A3B0XXV0_9ZZZZ</name>